<dbReference type="InterPro" id="IPR045107">
    <property type="entry name" value="SAC3/GANP/THP3"/>
</dbReference>
<evidence type="ECO:0000259" key="2">
    <source>
        <dbReference type="Pfam" id="PF03399"/>
    </source>
</evidence>
<evidence type="ECO:0000313" key="4">
    <source>
        <dbReference type="Proteomes" id="UP000473826"/>
    </source>
</evidence>
<dbReference type="PANTHER" id="PTHR12436:SF3">
    <property type="entry name" value="GERMINAL-CENTER ASSOCIATED NUCLEAR PROTEIN"/>
    <property type="match status" value="1"/>
</dbReference>
<evidence type="ECO:0000256" key="1">
    <source>
        <dbReference type="SAM" id="MobiDB-lite"/>
    </source>
</evidence>
<dbReference type="AlphaFoldDB" id="A0A7D8V260"/>
<feature type="compositionally biased region" description="Low complexity" evidence="1">
    <location>
        <begin position="575"/>
        <end position="586"/>
    </location>
</feature>
<feature type="compositionally biased region" description="Pro residues" evidence="1">
    <location>
        <begin position="715"/>
        <end position="730"/>
    </location>
</feature>
<reference evidence="3 4" key="1">
    <citation type="journal article" date="2019" name="PLoS Genet.">
        <title>Convergent evolution of linked mating-type loci in basidiomycete fungi.</title>
        <authorList>
            <person name="Sun S."/>
            <person name="Coelho M.A."/>
            <person name="Heitman J."/>
            <person name="Nowrousian M."/>
        </authorList>
    </citation>
    <scope>NUCLEOTIDE SEQUENCE [LARGE SCALE GENOMIC DNA]</scope>
    <source>
        <strain evidence="3 4">CBS 4282</strain>
    </source>
</reference>
<dbReference type="OrthoDB" id="264795at2759"/>
<feature type="compositionally biased region" description="Low complexity" evidence="1">
    <location>
        <begin position="700"/>
        <end position="714"/>
    </location>
</feature>
<organism evidence="3 4">
    <name type="scientific">Vanrija humicola</name>
    <name type="common">Yeast</name>
    <name type="synonym">Cryptococcus humicola</name>
    <dbReference type="NCBI Taxonomy" id="5417"/>
    <lineage>
        <taxon>Eukaryota</taxon>
        <taxon>Fungi</taxon>
        <taxon>Dikarya</taxon>
        <taxon>Basidiomycota</taxon>
        <taxon>Agaricomycotina</taxon>
        <taxon>Tremellomycetes</taxon>
        <taxon>Trichosporonales</taxon>
        <taxon>Trichosporonaceae</taxon>
        <taxon>Vanrija</taxon>
    </lineage>
</organism>
<dbReference type="Gene3D" id="1.25.40.990">
    <property type="match status" value="1"/>
</dbReference>
<dbReference type="Proteomes" id="UP000473826">
    <property type="component" value="Unassembled WGS sequence"/>
</dbReference>
<comment type="caution">
    <text evidence="3">The sequence shown here is derived from an EMBL/GenBank/DDBJ whole genome shotgun (WGS) entry which is preliminary data.</text>
</comment>
<dbReference type="GO" id="GO:0070390">
    <property type="term" value="C:transcription export complex 2"/>
    <property type="evidence" value="ECO:0007669"/>
    <property type="project" value="TreeGrafter"/>
</dbReference>
<name>A0A7D8V260_VANHU</name>
<feature type="region of interest" description="Disordered" evidence="1">
    <location>
        <begin position="1"/>
        <end position="21"/>
    </location>
</feature>
<protein>
    <recommendedName>
        <fullName evidence="2">SAC3/GANP/THP3 conserved domain-containing protein</fullName>
    </recommendedName>
</protein>
<feature type="region of interest" description="Disordered" evidence="1">
    <location>
        <begin position="521"/>
        <end position="544"/>
    </location>
</feature>
<dbReference type="PANTHER" id="PTHR12436">
    <property type="entry name" value="80 KDA MCM3-ASSOCIATED PROTEIN"/>
    <property type="match status" value="1"/>
</dbReference>
<proteinExistence type="predicted"/>
<dbReference type="Pfam" id="PF03399">
    <property type="entry name" value="SAC3_GANP"/>
    <property type="match status" value="1"/>
</dbReference>
<feature type="compositionally biased region" description="Low complexity" evidence="1">
    <location>
        <begin position="521"/>
        <end position="531"/>
    </location>
</feature>
<feature type="region of interest" description="Disordered" evidence="1">
    <location>
        <begin position="575"/>
        <end position="730"/>
    </location>
</feature>
<feature type="compositionally biased region" description="Polar residues" evidence="1">
    <location>
        <begin position="594"/>
        <end position="610"/>
    </location>
</feature>
<keyword evidence="4" id="KW-1185">Reference proteome</keyword>
<accession>A0A7D8V260</accession>
<feature type="region of interest" description="Disordered" evidence="1">
    <location>
        <begin position="869"/>
        <end position="894"/>
    </location>
</feature>
<sequence>MPPPPSAFAADSDGDEDFRKADKKAARAARFNTVLVGNRYKELETARAEERKAFLEQGLISSGKTTLGDAVDMRGTCEDMCPEYEREFREYTREIHPFEALPNRRMDHSKAVAAYTRSDAGAGHGAAVKLPSDLRTPQALVRSLDYLVTQILPLQPAANPNAVNPPAPSERRALGNSAGFIRDRTRAIRKEFAMQSSWGHDEAIATFERIARWHILCLRELQEETGSNTDMHIDSAELGRCFTSLRQQYNDRREELGVDTPCPNEPEFRAYMLIFDLANKSVSIPTAELPAAILDHPLVKLAWQIRQTAQRNFDMQKEGSKLNAELGANLLTRFVRLLKQGKVPYLLSCLVEVRLRDIRRSALRALVRTYPRLKAEPIRYSESGEVLERRMLLFDTMDTLMGAEEQEDDEPAWDDIVPVSKNPDDESAAIAERFGIEVFQDVETGPVGALVNLGAKYNDNKDAPFTRRWKLITEKKGDASYSDVINGNAGVQIDGTAALQPAVVSAPRPRPAFKPTPALPKVAPQPAVPAKSTFAQNGPSSTAGAFSSTSAFGKGSAFTNGSAFSNGGGGAFSTSTAGGSAFSTSTKPGASAFSKPTQTPVFTTTPKAQGSASAFAPATPLPAAAPPAVSTTPTAPPPSIPSFFSKPTAAPEVPKPKTTPIPSFFSDGPSAKAEPTKSTPAAIPSFFDTPAPAGPSKSVPSFFAAPSTTPSATPSKPPSPKLPSPPRPPPVPVIPRIKMSHAQRRAAPFILSRQLVDEVVDQILKSVEPDLAKIVNKQEAAKQHRETLAQRQAFIKKCSALVFDRLVDEEVTRVAKRVHSLELRAQALARKIAIHWLDWTRRRVALQAEMEKAREHTFSTLRSMGLTRSTASFAGGSRSTLSPTPSRSKRRDEAEMNLELRRAERVKNQLYAPSTFLHSIARHVAPLLQEKTGDEAPLWETVLLTAENAGSPANEEARGWLVQKLTCAHDVHRDGVDFCTTVSEADGEFPGSVDTGLFILEAPTTIDQKIPRNVNADDAQDRLEAAIGVAKQQSRYKSSLLILTWETESLDEVVDRLDIAPQVAQFDAVEVFSLDGAEDLDNRFGAVVRDLVPRDPLKGQVVVDVKGTSGHVFSTDVRRPRCRHRAVMAEALRLCCTRARKVSHGQRTCRQGVVTLCGSAAAAH</sequence>
<dbReference type="GO" id="GO:0006406">
    <property type="term" value="P:mRNA export from nucleus"/>
    <property type="evidence" value="ECO:0007669"/>
    <property type="project" value="TreeGrafter"/>
</dbReference>
<feature type="compositionally biased region" description="Low complexity" evidence="1">
    <location>
        <begin position="877"/>
        <end position="886"/>
    </location>
</feature>
<dbReference type="GO" id="GO:0005737">
    <property type="term" value="C:cytoplasm"/>
    <property type="evidence" value="ECO:0007669"/>
    <property type="project" value="TreeGrafter"/>
</dbReference>
<evidence type="ECO:0000313" key="3">
    <source>
        <dbReference type="EMBL" id="TXT10793.1"/>
    </source>
</evidence>
<dbReference type="InterPro" id="IPR005062">
    <property type="entry name" value="SAC3/GANP/THP3_conserved"/>
</dbReference>
<feature type="domain" description="SAC3/GANP/THP3 conserved" evidence="2">
    <location>
        <begin position="80"/>
        <end position="398"/>
    </location>
</feature>
<dbReference type="EMBL" id="QKWK01000005">
    <property type="protein sequence ID" value="TXT10793.1"/>
    <property type="molecule type" value="Genomic_DNA"/>
</dbReference>
<gene>
    <name evidence="3" type="ORF">VHUM_02298</name>
</gene>